<feature type="region of interest" description="Disordered" evidence="1">
    <location>
        <begin position="191"/>
        <end position="416"/>
    </location>
</feature>
<feature type="compositionally biased region" description="Basic and acidic residues" evidence="1">
    <location>
        <begin position="248"/>
        <end position="266"/>
    </location>
</feature>
<proteinExistence type="predicted"/>
<keyword evidence="3" id="KW-1185">Reference proteome</keyword>
<dbReference type="AlphaFoldDB" id="V8NJH4"/>
<gene>
    <name evidence="2" type="primary">RH42</name>
    <name evidence="2" type="ORF">L345_12555</name>
</gene>
<evidence type="ECO:0000313" key="3">
    <source>
        <dbReference type="Proteomes" id="UP000018936"/>
    </source>
</evidence>
<accession>V8NJH4</accession>
<keyword evidence="2" id="KW-0347">Helicase</keyword>
<sequence length="551" mass="62795">MLNAFPSPVPLFGAPKTAGRWIELKALDLQPSSERGRGFPLPHLAELHYEGRGVTKAHFKRSCPSSTRGGKQLSKEVMPAKEEQIQNQRKLDHLYMLNLNVRLCGGWPGNFGGKWRKLIQHIVIVAGCPILQRLRSDLAFWSSYRVLPKDLGEAEVLYHVAGACLNSKVPEQLGQRWAFSGKGLSPAANLIASINTREGREEKREGEKRKGREEEEKEGRKKGRKKGRGGRKKERRKGREEEEEEEEKEGRKGKGKEEGEGREEKERRKREGRRGKEGRKRKGIEGKEGRKGGREGRKDKKEGQKGKGRERRGKEGKERELKGRKGEGKKEGKREVRRKRRKRREENGKGIEGRKERRKKGNEKGKGRERIGLTRIPFAQIWKERSPQKKGWSRQRRQNQALELEERRDPSQGAQYQPYAKWRKFSQCTGNTRLPERHPVRLLSFISIRKSTLIFGNGGQVEGDKSQKREEGKIKTVVLFNTKLAQFWHSSDNSGTQCWPLSQKSINVTLNNTAGGKGAGECLEVAGCCFPSPFQMRPRGRWAPASGFAPP</sequence>
<feature type="compositionally biased region" description="Basic and acidic residues" evidence="1">
    <location>
        <begin position="283"/>
        <end position="334"/>
    </location>
</feature>
<dbReference type="GO" id="GO:0004386">
    <property type="term" value="F:helicase activity"/>
    <property type="evidence" value="ECO:0007669"/>
    <property type="project" value="UniProtKB-KW"/>
</dbReference>
<reference evidence="2 3" key="1">
    <citation type="journal article" date="2013" name="Proc. Natl. Acad. Sci. U.S.A.">
        <title>The king cobra genome reveals dynamic gene evolution and adaptation in the snake venom system.</title>
        <authorList>
            <person name="Vonk F.J."/>
            <person name="Casewell N.R."/>
            <person name="Henkel C.V."/>
            <person name="Heimberg A.M."/>
            <person name="Jansen H.J."/>
            <person name="McCleary R.J."/>
            <person name="Kerkkamp H.M."/>
            <person name="Vos R.A."/>
            <person name="Guerreiro I."/>
            <person name="Calvete J.J."/>
            <person name="Wuster W."/>
            <person name="Woods A.E."/>
            <person name="Logan J.M."/>
            <person name="Harrison R.A."/>
            <person name="Castoe T.A."/>
            <person name="de Koning A.P."/>
            <person name="Pollock D.D."/>
            <person name="Yandell M."/>
            <person name="Calderon D."/>
            <person name="Renjifo C."/>
            <person name="Currier R.B."/>
            <person name="Salgado D."/>
            <person name="Pla D."/>
            <person name="Sanz L."/>
            <person name="Hyder A.S."/>
            <person name="Ribeiro J.M."/>
            <person name="Arntzen J.W."/>
            <person name="van den Thillart G.E."/>
            <person name="Boetzer M."/>
            <person name="Pirovano W."/>
            <person name="Dirks R.P."/>
            <person name="Spaink H.P."/>
            <person name="Duboule D."/>
            <person name="McGlinn E."/>
            <person name="Kini R.M."/>
            <person name="Richardson M.K."/>
        </authorList>
    </citation>
    <scope>NUCLEOTIDE SEQUENCE</scope>
    <source>
        <tissue evidence="2">Blood</tissue>
    </source>
</reference>
<dbReference type="Proteomes" id="UP000018936">
    <property type="component" value="Unassembled WGS sequence"/>
</dbReference>
<feature type="non-terminal residue" evidence="2">
    <location>
        <position position="1"/>
    </location>
</feature>
<name>V8NJH4_OPHHA</name>
<keyword evidence="2" id="KW-0547">Nucleotide-binding</keyword>
<protein>
    <submittedName>
        <fullName evidence="2">DEAD-box ATP-dependent RNA helicase 42</fullName>
    </submittedName>
</protein>
<feature type="compositionally biased region" description="Basic residues" evidence="1">
    <location>
        <begin position="220"/>
        <end position="236"/>
    </location>
</feature>
<keyword evidence="2" id="KW-0378">Hydrolase</keyword>
<keyword evidence="2" id="KW-0067">ATP-binding</keyword>
<feature type="compositionally biased region" description="Basic and acidic residues" evidence="1">
    <location>
        <begin position="362"/>
        <end position="372"/>
    </location>
</feature>
<feature type="compositionally biased region" description="Basic and acidic residues" evidence="1">
    <location>
        <begin position="197"/>
        <end position="219"/>
    </location>
</feature>
<dbReference type="EMBL" id="AZIM01003718">
    <property type="protein sequence ID" value="ETE61687.1"/>
    <property type="molecule type" value="Genomic_DNA"/>
</dbReference>
<feature type="compositionally biased region" description="Basic residues" evidence="1">
    <location>
        <begin position="267"/>
        <end position="282"/>
    </location>
</feature>
<feature type="compositionally biased region" description="Basic and acidic residues" evidence="1">
    <location>
        <begin position="344"/>
        <end position="355"/>
    </location>
</feature>
<comment type="caution">
    <text evidence="2">The sequence shown here is derived from an EMBL/GenBank/DDBJ whole genome shotgun (WGS) entry which is preliminary data.</text>
</comment>
<evidence type="ECO:0000313" key="2">
    <source>
        <dbReference type="EMBL" id="ETE61687.1"/>
    </source>
</evidence>
<evidence type="ECO:0000256" key="1">
    <source>
        <dbReference type="SAM" id="MobiDB-lite"/>
    </source>
</evidence>
<organism evidence="2 3">
    <name type="scientific">Ophiophagus hannah</name>
    <name type="common">King cobra</name>
    <name type="synonym">Naja hannah</name>
    <dbReference type="NCBI Taxonomy" id="8665"/>
    <lineage>
        <taxon>Eukaryota</taxon>
        <taxon>Metazoa</taxon>
        <taxon>Chordata</taxon>
        <taxon>Craniata</taxon>
        <taxon>Vertebrata</taxon>
        <taxon>Euteleostomi</taxon>
        <taxon>Lepidosauria</taxon>
        <taxon>Squamata</taxon>
        <taxon>Bifurcata</taxon>
        <taxon>Unidentata</taxon>
        <taxon>Episquamata</taxon>
        <taxon>Toxicofera</taxon>
        <taxon>Serpentes</taxon>
        <taxon>Colubroidea</taxon>
        <taxon>Elapidae</taxon>
        <taxon>Elapinae</taxon>
        <taxon>Ophiophagus</taxon>
    </lineage>
</organism>